<dbReference type="RefSeq" id="WP_054874797.1">
    <property type="nucleotide sequence ID" value="NZ_LKET01000029.1"/>
</dbReference>
<dbReference type="AlphaFoldDB" id="A0A0P8X1G4"/>
<dbReference type="GO" id="GO:0005886">
    <property type="term" value="C:plasma membrane"/>
    <property type="evidence" value="ECO:0007669"/>
    <property type="project" value="UniProtKB-SubCell"/>
</dbReference>
<keyword evidence="6" id="KW-0472">Membrane</keyword>
<dbReference type="SUPFAM" id="SSF101801">
    <property type="entry name" value="Surface presentation of antigens (SPOA)"/>
    <property type="match status" value="1"/>
</dbReference>
<keyword evidence="3" id="KW-1003">Cell membrane</keyword>
<dbReference type="PATRIC" id="fig|36849.3.peg.1837"/>
<dbReference type="STRING" id="36849.OXPF_17440"/>
<keyword evidence="9" id="KW-0966">Cell projection</keyword>
<accession>A0A0P8X1G4</accession>
<feature type="domain" description="CheC-like protein" evidence="8">
    <location>
        <begin position="129"/>
        <end position="164"/>
    </location>
</feature>
<keyword evidence="10" id="KW-1185">Reference proteome</keyword>
<dbReference type="OrthoDB" id="9773459at2"/>
<keyword evidence="9" id="KW-0282">Flagellum</keyword>
<comment type="caution">
    <text evidence="9">The sequence shown here is derived from an EMBL/GenBank/DDBJ whole genome shotgun (WGS) entry which is preliminary data.</text>
</comment>
<evidence type="ECO:0000256" key="4">
    <source>
        <dbReference type="ARBA" id="ARBA00022500"/>
    </source>
</evidence>
<dbReference type="SUPFAM" id="SSF103039">
    <property type="entry name" value="CheC-like"/>
    <property type="match status" value="1"/>
</dbReference>
<keyword evidence="5" id="KW-0283">Flagellar rotation</keyword>
<evidence type="ECO:0000259" key="7">
    <source>
        <dbReference type="Pfam" id="PF01052"/>
    </source>
</evidence>
<dbReference type="PANTHER" id="PTHR43484:SF1">
    <property type="entry name" value="FLAGELLAR MOTOR SWITCH PROTEIN FLIN"/>
    <property type="match status" value="1"/>
</dbReference>
<dbReference type="Gene3D" id="2.30.330.10">
    <property type="entry name" value="SpoA-like"/>
    <property type="match status" value="1"/>
</dbReference>
<dbReference type="NCBIfam" id="NF005995">
    <property type="entry name" value="PRK08119.1"/>
    <property type="match status" value="1"/>
</dbReference>
<dbReference type="EMBL" id="LKET01000029">
    <property type="protein sequence ID" value="KPU44658.1"/>
    <property type="molecule type" value="Genomic_DNA"/>
</dbReference>
<dbReference type="CDD" id="cd17907">
    <property type="entry name" value="FliY_FliN-Y"/>
    <property type="match status" value="1"/>
</dbReference>
<dbReference type="InterPro" id="IPR036429">
    <property type="entry name" value="SpoA-like_sf"/>
</dbReference>
<dbReference type="Pfam" id="PF01052">
    <property type="entry name" value="FliMN_C"/>
    <property type="match status" value="1"/>
</dbReference>
<dbReference type="InterPro" id="IPR001543">
    <property type="entry name" value="FliN-like_C"/>
</dbReference>
<dbReference type="Proteomes" id="UP000050326">
    <property type="component" value="Unassembled WGS sequence"/>
</dbReference>
<sequence length="353" mass="38153">MSNDFLSQEEIDALLSGAAESAVPEEEDLDAADKDLLGEIGNICMGSASTTLSILINQAVSITTPKVSLTTLRKMKESFQVPNIAIEVKFSSGLGGANLLVLKVPDAAVIADLMMGGSGVYAGGELSEIHMSAVSEAMNQMIGSAATSMATMFSREVNITPPNAILWDDNAQKLSNTMSEDEKIIQVAFRLTVGNLIDSEIMQILPVETGRSIIEAMTATYKEDSKEPQSQPVVEQVVDTKVSTEEEVPVHKAQFMPFEAPKGQAMPKNIDLILDVPIEVSVILGRTRKTIKEILELNTGSLIELDKLVEEPVEILINGKKVAEGEVVVVNENFGIRITNIISNVERVKNLRN</sequence>
<feature type="domain" description="Flagellar motor switch protein FliN-like C-terminal" evidence="7">
    <location>
        <begin position="272"/>
        <end position="342"/>
    </location>
</feature>
<protein>
    <submittedName>
        <fullName evidence="9">Flagellar motor switch protein FliN</fullName>
    </submittedName>
</protein>
<evidence type="ECO:0000313" key="9">
    <source>
        <dbReference type="EMBL" id="KPU44658.1"/>
    </source>
</evidence>
<keyword evidence="4" id="KW-0145">Chemotaxis</keyword>
<feature type="domain" description="CheC-like protein" evidence="8">
    <location>
        <begin position="35"/>
        <end position="68"/>
    </location>
</feature>
<dbReference type="Gene3D" id="3.40.1550.10">
    <property type="entry name" value="CheC-like"/>
    <property type="match status" value="1"/>
</dbReference>
<name>A0A0P8X1G4_9CLOT</name>
<evidence type="ECO:0000256" key="6">
    <source>
        <dbReference type="ARBA" id="ARBA00023136"/>
    </source>
</evidence>
<evidence type="ECO:0000259" key="8">
    <source>
        <dbReference type="Pfam" id="PF04509"/>
    </source>
</evidence>
<comment type="subcellular location">
    <subcellularLocation>
        <location evidence="1">Cell membrane</location>
        <topology evidence="1">Peripheral membrane protein</topology>
        <orientation evidence="1">Cytoplasmic side</orientation>
    </subcellularLocation>
</comment>
<evidence type="ECO:0000256" key="1">
    <source>
        <dbReference type="ARBA" id="ARBA00004413"/>
    </source>
</evidence>
<keyword evidence="9" id="KW-0969">Cilium</keyword>
<gene>
    <name evidence="9" type="primary">fliN</name>
    <name evidence="9" type="ORF">OXPF_17440</name>
</gene>
<dbReference type="PRINTS" id="PR00956">
    <property type="entry name" value="FLGMOTORFLIN"/>
</dbReference>
<dbReference type="GO" id="GO:0016787">
    <property type="term" value="F:hydrolase activity"/>
    <property type="evidence" value="ECO:0007669"/>
    <property type="project" value="InterPro"/>
</dbReference>
<dbReference type="GO" id="GO:0071973">
    <property type="term" value="P:bacterial-type flagellum-dependent cell motility"/>
    <property type="evidence" value="ECO:0007669"/>
    <property type="project" value="InterPro"/>
</dbReference>
<dbReference type="GO" id="GO:0006935">
    <property type="term" value="P:chemotaxis"/>
    <property type="evidence" value="ECO:0007669"/>
    <property type="project" value="UniProtKB-KW"/>
</dbReference>
<evidence type="ECO:0000256" key="2">
    <source>
        <dbReference type="ARBA" id="ARBA00009226"/>
    </source>
</evidence>
<dbReference type="Pfam" id="PF04509">
    <property type="entry name" value="CheC"/>
    <property type="match status" value="2"/>
</dbReference>
<dbReference type="InterPro" id="IPR051469">
    <property type="entry name" value="FliN/MopA/SpaO"/>
</dbReference>
<dbReference type="PANTHER" id="PTHR43484">
    <property type="match status" value="1"/>
</dbReference>
<evidence type="ECO:0000256" key="5">
    <source>
        <dbReference type="ARBA" id="ARBA00022779"/>
    </source>
</evidence>
<reference evidence="9 10" key="1">
    <citation type="submission" date="2015-09" db="EMBL/GenBank/DDBJ databases">
        <title>Genome sequence of Oxobacter pfennigii DSM 3222.</title>
        <authorList>
            <person name="Poehlein A."/>
            <person name="Bengelsdorf F.R."/>
            <person name="Schiel-Bengelsdorf B."/>
            <person name="Duerre P."/>
            <person name="Daniel R."/>
        </authorList>
    </citation>
    <scope>NUCLEOTIDE SEQUENCE [LARGE SCALE GENOMIC DNA]</scope>
    <source>
        <strain evidence="9 10">DSM 3222</strain>
    </source>
</reference>
<evidence type="ECO:0000256" key="3">
    <source>
        <dbReference type="ARBA" id="ARBA00022475"/>
    </source>
</evidence>
<dbReference type="NCBIfam" id="TIGR02480">
    <property type="entry name" value="fliN"/>
    <property type="match status" value="1"/>
</dbReference>
<dbReference type="GO" id="GO:0009425">
    <property type="term" value="C:bacterial-type flagellum basal body"/>
    <property type="evidence" value="ECO:0007669"/>
    <property type="project" value="InterPro"/>
</dbReference>
<dbReference type="InterPro" id="IPR012826">
    <property type="entry name" value="FliN"/>
</dbReference>
<dbReference type="InterPro" id="IPR001172">
    <property type="entry name" value="FliN_T3SS_HrcQb"/>
</dbReference>
<organism evidence="9 10">
    <name type="scientific">Oxobacter pfennigii</name>
    <dbReference type="NCBI Taxonomy" id="36849"/>
    <lineage>
        <taxon>Bacteria</taxon>
        <taxon>Bacillati</taxon>
        <taxon>Bacillota</taxon>
        <taxon>Clostridia</taxon>
        <taxon>Eubacteriales</taxon>
        <taxon>Clostridiaceae</taxon>
        <taxon>Oxobacter</taxon>
    </lineage>
</organism>
<dbReference type="InterPro" id="IPR007597">
    <property type="entry name" value="CheC"/>
</dbReference>
<dbReference type="InterPro" id="IPR028976">
    <property type="entry name" value="CheC-like_sf"/>
</dbReference>
<evidence type="ECO:0000313" key="10">
    <source>
        <dbReference type="Proteomes" id="UP000050326"/>
    </source>
</evidence>
<comment type="similarity">
    <text evidence="2">Belongs to the FliN/MopA/SpaO family.</text>
</comment>
<proteinExistence type="inferred from homology"/>
<dbReference type="GO" id="GO:0003774">
    <property type="term" value="F:cytoskeletal motor activity"/>
    <property type="evidence" value="ECO:0007669"/>
    <property type="project" value="InterPro"/>
</dbReference>